<evidence type="ECO:0000256" key="1">
    <source>
        <dbReference type="ARBA" id="ARBA00004429"/>
    </source>
</evidence>
<feature type="transmembrane region" description="Helical" evidence="7">
    <location>
        <begin position="47"/>
        <end position="65"/>
    </location>
</feature>
<feature type="transmembrane region" description="Helical" evidence="7">
    <location>
        <begin position="102"/>
        <end position="124"/>
    </location>
</feature>
<feature type="transmembrane region" description="Helical" evidence="7">
    <location>
        <begin position="20"/>
        <end position="40"/>
    </location>
</feature>
<comment type="similarity">
    <text evidence="2">Belongs to the binding-protein-dependent transport system permease family. AraH/RbsC subfamily.</text>
</comment>
<comment type="caution">
    <text evidence="8">The sequence shown here is derived from an EMBL/GenBank/DDBJ whole genome shotgun (WGS) entry which is preliminary data.</text>
</comment>
<evidence type="ECO:0000256" key="5">
    <source>
        <dbReference type="ARBA" id="ARBA00022989"/>
    </source>
</evidence>
<sequence length="340" mass="36725">MRKFLSNLVASQNFPFYVTAFLFVLLFAIGSVTFTGFFSLQVFLNLFIDNAPLIIVTVGITFTILSGFSGIDLSVGAVVSLSCMTLAVLMRDTTINPYVCMLIVLLIGIVVGLVNGALITYFRLQPFIVTLGTMFLCRGITAILSRDSVAIVNQEYSELAFTSFEFSDYFISLGAVIALFMVLTATVILRYTSFGRGVYAIGGNEQSARLMGLKVDSIRIKVYVISGFCAALGGITYSWIMLSGYTLHGLGMEMEAIASSVIGGTQLMGGVGFMPGTLLGVMIQGTILTIISFQGTLSAWWTKIVVGVLLCLFIVMQAIVTSHKSKLMNLNAEDSASKDR</sequence>
<evidence type="ECO:0000313" key="9">
    <source>
        <dbReference type="Proteomes" id="UP000731465"/>
    </source>
</evidence>
<organism evidence="8 9">
    <name type="scientific">Succinivibrio faecicola</name>
    <dbReference type="NCBI Taxonomy" id="2820300"/>
    <lineage>
        <taxon>Bacteria</taxon>
        <taxon>Pseudomonadati</taxon>
        <taxon>Pseudomonadota</taxon>
        <taxon>Gammaproteobacteria</taxon>
        <taxon>Aeromonadales</taxon>
        <taxon>Succinivibrionaceae</taxon>
        <taxon>Succinivibrio</taxon>
    </lineage>
</organism>
<dbReference type="InterPro" id="IPR001851">
    <property type="entry name" value="ABC_transp_permease"/>
</dbReference>
<accession>A0ABS7DG91</accession>
<name>A0ABS7DG91_9GAMM</name>
<feature type="transmembrane region" description="Helical" evidence="7">
    <location>
        <begin position="267"/>
        <end position="293"/>
    </location>
</feature>
<evidence type="ECO:0000256" key="3">
    <source>
        <dbReference type="ARBA" id="ARBA00022475"/>
    </source>
</evidence>
<keyword evidence="9" id="KW-1185">Reference proteome</keyword>
<comment type="subcellular location">
    <subcellularLocation>
        <location evidence="1">Cell inner membrane</location>
        <topology evidence="1">Multi-pass membrane protein</topology>
    </subcellularLocation>
</comment>
<evidence type="ECO:0000313" key="8">
    <source>
        <dbReference type="EMBL" id="MBW7570312.1"/>
    </source>
</evidence>
<keyword evidence="5 7" id="KW-1133">Transmembrane helix</keyword>
<feature type="transmembrane region" description="Helical" evidence="7">
    <location>
        <begin position="71"/>
        <end position="90"/>
    </location>
</feature>
<dbReference type="PANTHER" id="PTHR32196:SF63">
    <property type="entry name" value="INNER MEMBRANE ABC TRANSPORTER PERMEASE PROTEIN YJFF"/>
    <property type="match status" value="1"/>
</dbReference>
<feature type="transmembrane region" description="Helical" evidence="7">
    <location>
        <begin position="222"/>
        <end position="247"/>
    </location>
</feature>
<evidence type="ECO:0000256" key="7">
    <source>
        <dbReference type="SAM" id="Phobius"/>
    </source>
</evidence>
<dbReference type="PANTHER" id="PTHR32196">
    <property type="entry name" value="ABC TRANSPORTER PERMEASE PROTEIN YPHD-RELATED-RELATED"/>
    <property type="match status" value="1"/>
</dbReference>
<keyword evidence="3" id="KW-1003">Cell membrane</keyword>
<proteinExistence type="inferred from homology"/>
<keyword evidence="6 7" id="KW-0472">Membrane</keyword>
<dbReference type="Proteomes" id="UP000731465">
    <property type="component" value="Unassembled WGS sequence"/>
</dbReference>
<dbReference type="RefSeq" id="WP_219937535.1">
    <property type="nucleotide sequence ID" value="NZ_JAGFNY010000014.1"/>
</dbReference>
<keyword evidence="4 7" id="KW-0812">Transmembrane</keyword>
<evidence type="ECO:0000256" key="2">
    <source>
        <dbReference type="ARBA" id="ARBA00007942"/>
    </source>
</evidence>
<protein>
    <submittedName>
        <fullName evidence="8">Sugar ABC transporter permease YjfF</fullName>
    </submittedName>
</protein>
<reference evidence="8 9" key="1">
    <citation type="submission" date="2021-03" db="EMBL/GenBank/DDBJ databases">
        <title>Succinivibrio sp. nov. isolated from feces of cow.</title>
        <authorList>
            <person name="Choi J.-Y."/>
        </authorList>
    </citation>
    <scope>NUCLEOTIDE SEQUENCE [LARGE SCALE GENOMIC DNA]</scope>
    <source>
        <strain evidence="8 9">AGMB01872</strain>
    </source>
</reference>
<dbReference type="Pfam" id="PF02653">
    <property type="entry name" value="BPD_transp_2"/>
    <property type="match status" value="1"/>
</dbReference>
<feature type="transmembrane region" description="Helical" evidence="7">
    <location>
        <begin position="300"/>
        <end position="320"/>
    </location>
</feature>
<evidence type="ECO:0000256" key="6">
    <source>
        <dbReference type="ARBA" id="ARBA00023136"/>
    </source>
</evidence>
<evidence type="ECO:0000256" key="4">
    <source>
        <dbReference type="ARBA" id="ARBA00022692"/>
    </source>
</evidence>
<gene>
    <name evidence="8" type="ORF">J5V48_05320</name>
</gene>
<feature type="transmembrane region" description="Helical" evidence="7">
    <location>
        <begin position="169"/>
        <end position="189"/>
    </location>
</feature>
<dbReference type="EMBL" id="JAGFNY010000014">
    <property type="protein sequence ID" value="MBW7570312.1"/>
    <property type="molecule type" value="Genomic_DNA"/>
</dbReference>
<dbReference type="CDD" id="cd06579">
    <property type="entry name" value="TM_PBP1_transp_AraH_like"/>
    <property type="match status" value="1"/>
</dbReference>